<evidence type="ECO:0008006" key="5">
    <source>
        <dbReference type="Google" id="ProtNLM"/>
    </source>
</evidence>
<evidence type="ECO:0000256" key="1">
    <source>
        <dbReference type="SAM" id="MobiDB-lite"/>
    </source>
</evidence>
<comment type="caution">
    <text evidence="3">The sequence shown here is derived from an EMBL/GenBank/DDBJ whole genome shotgun (WGS) entry which is preliminary data.</text>
</comment>
<dbReference type="RefSeq" id="WP_062614225.1">
    <property type="nucleotide sequence ID" value="NZ_CAUPHE010000013.1"/>
</dbReference>
<name>A0A0W1KHD0_9ACTO</name>
<evidence type="ECO:0000256" key="2">
    <source>
        <dbReference type="SAM" id="SignalP"/>
    </source>
</evidence>
<feature type="region of interest" description="Disordered" evidence="1">
    <location>
        <begin position="22"/>
        <end position="59"/>
    </location>
</feature>
<keyword evidence="4" id="KW-1185">Reference proteome</keyword>
<evidence type="ECO:0000313" key="3">
    <source>
        <dbReference type="EMBL" id="KTF03467.1"/>
    </source>
</evidence>
<feature type="compositionally biased region" description="Low complexity" evidence="1">
    <location>
        <begin position="22"/>
        <end position="39"/>
    </location>
</feature>
<reference evidence="3 4" key="1">
    <citation type="submission" date="2015-11" db="EMBL/GenBank/DDBJ databases">
        <title>Draft Genome Sequence of the Type Strain Trueperella bernardiae LCDC 89-0504T, Isolated from Blood Culture.</title>
        <authorList>
            <person name="Bernier A.-M."/>
            <person name="Bernard K."/>
        </authorList>
    </citation>
    <scope>NUCLEOTIDE SEQUENCE [LARGE SCALE GENOMIC DNA]</scope>
    <source>
        <strain evidence="3 4">LCDC 89-0504</strain>
    </source>
</reference>
<dbReference type="EMBL" id="LNIZ01000010">
    <property type="protein sequence ID" value="KTF03467.1"/>
    <property type="molecule type" value="Genomic_DNA"/>
</dbReference>
<proteinExistence type="predicted"/>
<feature type="signal peptide" evidence="2">
    <location>
        <begin position="1"/>
        <end position="21"/>
    </location>
</feature>
<feature type="chain" id="PRO_5039383611" description="Lipoprotein LpqN" evidence="2">
    <location>
        <begin position="22"/>
        <end position="200"/>
    </location>
</feature>
<dbReference type="STRING" id="59561.AQZ59_01717"/>
<dbReference type="OrthoDB" id="9997121at2"/>
<evidence type="ECO:0000313" key="4">
    <source>
        <dbReference type="Proteomes" id="UP000054404"/>
    </source>
</evidence>
<dbReference type="PROSITE" id="PS51257">
    <property type="entry name" value="PROKAR_LIPOPROTEIN"/>
    <property type="match status" value="1"/>
</dbReference>
<gene>
    <name evidence="3" type="ORF">AQZ59_01717</name>
</gene>
<dbReference type="PATRIC" id="fig|59561.3.peg.1707"/>
<dbReference type="Proteomes" id="UP000054404">
    <property type="component" value="Unassembled WGS sequence"/>
</dbReference>
<keyword evidence="2" id="KW-0732">Signal</keyword>
<protein>
    <recommendedName>
        <fullName evidence="5">Lipoprotein LpqN</fullName>
    </recommendedName>
</protein>
<organism evidence="3 4">
    <name type="scientific">Trueperella bernardiae</name>
    <dbReference type="NCBI Taxonomy" id="59561"/>
    <lineage>
        <taxon>Bacteria</taxon>
        <taxon>Bacillati</taxon>
        <taxon>Actinomycetota</taxon>
        <taxon>Actinomycetes</taxon>
        <taxon>Actinomycetales</taxon>
        <taxon>Actinomycetaceae</taxon>
        <taxon>Trueperella</taxon>
    </lineage>
</organism>
<sequence>MRKLATTALVFLLAGCGAGQASEAASSAGPSSSVDASPTTPGPAPEPTETTAEPSDLSTQREGENIIYRFAEGKFSLVAPTNWTPVVESSRAFPVALASEDGSERVVVGEIGPADLAPGMEAYAGLLAERLGLDAEQVVYLGQDYLGVALVPAFQVVGEGYVARVYLATLNGTLYEVSIRGADDAALQQALGIAASVEIS</sequence>
<accession>A0A0W1KHD0</accession>
<dbReference type="AlphaFoldDB" id="A0A0W1KHD0"/>